<dbReference type="PaxDb" id="35128-Thaps21882"/>
<evidence type="ECO:0000259" key="1">
    <source>
        <dbReference type="SMART" id="SM00853"/>
    </source>
</evidence>
<dbReference type="GO" id="GO:0006298">
    <property type="term" value="P:mismatch repair"/>
    <property type="evidence" value="ECO:0007669"/>
    <property type="project" value="InterPro"/>
</dbReference>
<dbReference type="Gene3D" id="3.30.1370.100">
    <property type="entry name" value="MutL, C-terminal domain, regulatory subdomain"/>
    <property type="match status" value="1"/>
</dbReference>
<dbReference type="Pfam" id="PF08676">
    <property type="entry name" value="MutL_C"/>
    <property type="match status" value="1"/>
</dbReference>
<accession>B8BYJ0</accession>
<reference evidence="2 3" key="2">
    <citation type="journal article" date="2008" name="Nature">
        <title>The Phaeodactylum genome reveals the evolutionary history of diatom genomes.</title>
        <authorList>
            <person name="Bowler C."/>
            <person name="Allen A.E."/>
            <person name="Badger J.H."/>
            <person name="Grimwood J."/>
            <person name="Jabbari K."/>
            <person name="Kuo A."/>
            <person name="Maheswari U."/>
            <person name="Martens C."/>
            <person name="Maumus F."/>
            <person name="Otillar R.P."/>
            <person name="Rayko E."/>
            <person name="Salamov A."/>
            <person name="Vandepoele K."/>
            <person name="Beszteri B."/>
            <person name="Gruber A."/>
            <person name="Heijde M."/>
            <person name="Katinka M."/>
            <person name="Mock T."/>
            <person name="Valentin K."/>
            <person name="Verret F."/>
            <person name="Berges J.A."/>
            <person name="Brownlee C."/>
            <person name="Cadoret J.P."/>
            <person name="Chiovitti A."/>
            <person name="Choi C.J."/>
            <person name="Coesel S."/>
            <person name="De Martino A."/>
            <person name="Detter J.C."/>
            <person name="Durkin C."/>
            <person name="Falciatore A."/>
            <person name="Fournet J."/>
            <person name="Haruta M."/>
            <person name="Huysman M.J."/>
            <person name="Jenkins B.D."/>
            <person name="Jiroutova K."/>
            <person name="Jorgensen R.E."/>
            <person name="Joubert Y."/>
            <person name="Kaplan A."/>
            <person name="Kroger N."/>
            <person name="Kroth P.G."/>
            <person name="La Roche J."/>
            <person name="Lindquist E."/>
            <person name="Lommer M."/>
            <person name="Martin-Jezequel V."/>
            <person name="Lopez P.J."/>
            <person name="Lucas S."/>
            <person name="Mangogna M."/>
            <person name="McGinnis K."/>
            <person name="Medlin L.K."/>
            <person name="Montsant A."/>
            <person name="Oudot-Le Secq M.P."/>
            <person name="Napoli C."/>
            <person name="Obornik M."/>
            <person name="Parker M.S."/>
            <person name="Petit J.L."/>
            <person name="Porcel B.M."/>
            <person name="Poulsen N."/>
            <person name="Robison M."/>
            <person name="Rychlewski L."/>
            <person name="Rynearson T.A."/>
            <person name="Schmutz J."/>
            <person name="Shapiro H."/>
            <person name="Siaut M."/>
            <person name="Stanley M."/>
            <person name="Sussman M.R."/>
            <person name="Taylor A.R."/>
            <person name="Vardi A."/>
            <person name="von Dassow P."/>
            <person name="Vyverman W."/>
            <person name="Willis A."/>
            <person name="Wyrwicz L.S."/>
            <person name="Rokhsar D.S."/>
            <person name="Weissenbach J."/>
            <person name="Armbrust E.V."/>
            <person name="Green B.R."/>
            <person name="Van de Peer Y."/>
            <person name="Grigoriev I.V."/>
        </authorList>
    </citation>
    <scope>NUCLEOTIDE SEQUENCE [LARGE SCALE GENOMIC DNA]</scope>
    <source>
        <strain evidence="2 3">CCMP1335</strain>
    </source>
</reference>
<dbReference type="InterPro" id="IPR042121">
    <property type="entry name" value="MutL_C_regsub"/>
</dbReference>
<dbReference type="GO" id="GO:0005524">
    <property type="term" value="F:ATP binding"/>
    <property type="evidence" value="ECO:0007669"/>
    <property type="project" value="InterPro"/>
</dbReference>
<proteinExistence type="predicted"/>
<dbReference type="SMART" id="SM00853">
    <property type="entry name" value="MutL_C"/>
    <property type="match status" value="1"/>
</dbReference>
<sequence length="324" mass="36132">MIAAYLKDDASFLSCQRRDEDTKSQFTLPLQSTRIVKGQSIKSFRVKPSVVIGNKKVASTPKASPFSELFFNDKPNQSHVPIVLEKMESIDFEDAFLDNTNVKLNVLSGGEFDDARDEAAATTWTRKRVLGLEKTIFNMMPETEFGSHDEPISLTKDMLANAEVISQVEAKFIVIKANGKLCVVDQHAADERISLEMLERALFNPNLADDTVIKMTKKKLKVADILKPTQVLPAKRIALTQSQLAAARHHFSLLQKWKFTFEEPSDKSLILTGVPSVCGRVVNVNDFVAFVKELSHHRGGEIKPACVKRILASQACRYAIIVLS</sequence>
<evidence type="ECO:0000313" key="3">
    <source>
        <dbReference type="Proteomes" id="UP000001449"/>
    </source>
</evidence>
<evidence type="ECO:0000313" key="2">
    <source>
        <dbReference type="EMBL" id="EED93898.1"/>
    </source>
</evidence>
<dbReference type="HOGENOM" id="CLU_859175_0_0_1"/>
<dbReference type="GO" id="GO:0140664">
    <property type="term" value="F:ATP-dependent DNA damage sensor activity"/>
    <property type="evidence" value="ECO:0007669"/>
    <property type="project" value="InterPro"/>
</dbReference>
<dbReference type="Gene3D" id="3.30.1540.20">
    <property type="entry name" value="MutL, C-terminal domain, dimerisation subdomain"/>
    <property type="match status" value="1"/>
</dbReference>
<reference evidence="2 3" key="1">
    <citation type="journal article" date="2004" name="Science">
        <title>The genome of the diatom Thalassiosira pseudonana: ecology, evolution, and metabolism.</title>
        <authorList>
            <person name="Armbrust E.V."/>
            <person name="Berges J.A."/>
            <person name="Bowler C."/>
            <person name="Green B.R."/>
            <person name="Martinez D."/>
            <person name="Putnam N.H."/>
            <person name="Zhou S."/>
            <person name="Allen A.E."/>
            <person name="Apt K.E."/>
            <person name="Bechner M."/>
            <person name="Brzezinski M.A."/>
            <person name="Chaal B.K."/>
            <person name="Chiovitti A."/>
            <person name="Davis A.K."/>
            <person name="Demarest M.S."/>
            <person name="Detter J.C."/>
            <person name="Glavina T."/>
            <person name="Goodstein D."/>
            <person name="Hadi M.Z."/>
            <person name="Hellsten U."/>
            <person name="Hildebrand M."/>
            <person name="Jenkins B.D."/>
            <person name="Jurka J."/>
            <person name="Kapitonov V.V."/>
            <person name="Kroger N."/>
            <person name="Lau W.W."/>
            <person name="Lane T.W."/>
            <person name="Larimer F.W."/>
            <person name="Lippmeier J.C."/>
            <person name="Lucas S."/>
            <person name="Medina M."/>
            <person name="Montsant A."/>
            <person name="Obornik M."/>
            <person name="Parker M.S."/>
            <person name="Palenik B."/>
            <person name="Pazour G.J."/>
            <person name="Richardson P.M."/>
            <person name="Rynearson T.A."/>
            <person name="Saito M.A."/>
            <person name="Schwartz D.C."/>
            <person name="Thamatrakoln K."/>
            <person name="Valentin K."/>
            <person name="Vardi A."/>
            <person name="Wilkerson F.P."/>
            <person name="Rokhsar D.S."/>
        </authorList>
    </citation>
    <scope>NUCLEOTIDE SEQUENCE [LARGE SCALE GENOMIC DNA]</scope>
    <source>
        <strain evidence="2 3">CCMP1335</strain>
    </source>
</reference>
<dbReference type="KEGG" id="tps:THAPSDRAFT_21882"/>
<dbReference type="STRING" id="35128.B8BYJ0"/>
<dbReference type="GO" id="GO:0016887">
    <property type="term" value="F:ATP hydrolysis activity"/>
    <property type="evidence" value="ECO:0007669"/>
    <property type="project" value="InterPro"/>
</dbReference>
<dbReference type="eggNOG" id="KOG1977">
    <property type="taxonomic scope" value="Eukaryota"/>
</dbReference>
<dbReference type="SUPFAM" id="SSF118116">
    <property type="entry name" value="DNA mismatch repair protein MutL"/>
    <property type="match status" value="1"/>
</dbReference>
<protein>
    <recommendedName>
        <fullName evidence="1">MutL C-terminal dimerisation domain-containing protein</fullName>
    </recommendedName>
</protein>
<dbReference type="EMBL" id="CM000640">
    <property type="protein sequence ID" value="EED93898.1"/>
    <property type="molecule type" value="Genomic_DNA"/>
</dbReference>
<dbReference type="InterPro" id="IPR014790">
    <property type="entry name" value="MutL_C"/>
</dbReference>
<dbReference type="InterPro" id="IPR038973">
    <property type="entry name" value="MutL/Mlh/Pms-like"/>
</dbReference>
<dbReference type="GeneID" id="7451316"/>
<dbReference type="RefSeq" id="XP_002288462.1">
    <property type="nucleotide sequence ID" value="XM_002288426.1"/>
</dbReference>
<organism evidence="2 3">
    <name type="scientific">Thalassiosira pseudonana</name>
    <name type="common">Marine diatom</name>
    <name type="synonym">Cyclotella nana</name>
    <dbReference type="NCBI Taxonomy" id="35128"/>
    <lineage>
        <taxon>Eukaryota</taxon>
        <taxon>Sar</taxon>
        <taxon>Stramenopiles</taxon>
        <taxon>Ochrophyta</taxon>
        <taxon>Bacillariophyta</taxon>
        <taxon>Coscinodiscophyceae</taxon>
        <taxon>Thalassiosirophycidae</taxon>
        <taxon>Thalassiosirales</taxon>
        <taxon>Thalassiosiraceae</taxon>
        <taxon>Thalassiosira</taxon>
    </lineage>
</organism>
<dbReference type="InterPro" id="IPR042120">
    <property type="entry name" value="MutL_C_dimsub"/>
</dbReference>
<dbReference type="InParanoid" id="B8BYJ0"/>
<name>B8BYJ0_THAPS</name>
<dbReference type="InterPro" id="IPR037198">
    <property type="entry name" value="MutL_C_sf"/>
</dbReference>
<gene>
    <name evidence="2" type="ORF">THAPSDRAFT_21882</name>
</gene>
<dbReference type="PANTHER" id="PTHR10073:SF47">
    <property type="entry name" value="DNA MISMATCH REPAIR PROTEIN MLH3"/>
    <property type="match status" value="1"/>
</dbReference>
<dbReference type="AlphaFoldDB" id="B8BYJ0"/>
<feature type="domain" description="MutL C-terminal dimerisation" evidence="1">
    <location>
        <begin position="164"/>
        <end position="323"/>
    </location>
</feature>
<dbReference type="PANTHER" id="PTHR10073">
    <property type="entry name" value="DNA MISMATCH REPAIR PROTEIN MLH, PMS, MUTL"/>
    <property type="match status" value="1"/>
</dbReference>
<dbReference type="GO" id="GO:0032300">
    <property type="term" value="C:mismatch repair complex"/>
    <property type="evidence" value="ECO:0007669"/>
    <property type="project" value="InterPro"/>
</dbReference>
<dbReference type="Proteomes" id="UP000001449">
    <property type="component" value="Chromosome 3"/>
</dbReference>
<keyword evidence="3" id="KW-1185">Reference proteome</keyword>